<dbReference type="InterPro" id="IPR056431">
    <property type="entry name" value="C2CD5_YbjQ-rel_dom"/>
</dbReference>
<evidence type="ECO:0000259" key="2">
    <source>
        <dbReference type="Pfam" id="PF23025"/>
    </source>
</evidence>
<organism evidence="3 4">
    <name type="scientific">Mesocestoides corti</name>
    <name type="common">Flatworm</name>
    <dbReference type="NCBI Taxonomy" id="53468"/>
    <lineage>
        <taxon>Eukaryota</taxon>
        <taxon>Metazoa</taxon>
        <taxon>Spiralia</taxon>
        <taxon>Lophotrochozoa</taxon>
        <taxon>Platyhelminthes</taxon>
        <taxon>Cestoda</taxon>
        <taxon>Eucestoda</taxon>
        <taxon>Cyclophyllidea</taxon>
        <taxon>Mesocestoididae</taxon>
        <taxon>Mesocestoides</taxon>
    </lineage>
</organism>
<dbReference type="Pfam" id="PF23025">
    <property type="entry name" value="YbjQ_2"/>
    <property type="match status" value="1"/>
</dbReference>
<dbReference type="GO" id="GO:0065002">
    <property type="term" value="P:intracellular protein transmembrane transport"/>
    <property type="evidence" value="ECO:0007669"/>
    <property type="project" value="TreeGrafter"/>
</dbReference>
<feature type="compositionally biased region" description="Low complexity" evidence="1">
    <location>
        <begin position="66"/>
        <end position="85"/>
    </location>
</feature>
<dbReference type="Proteomes" id="UP000267029">
    <property type="component" value="Unassembled WGS sequence"/>
</dbReference>
<dbReference type="AlphaFoldDB" id="A0A3P6H5W5"/>
<dbReference type="PANTHER" id="PTHR37412:SF2">
    <property type="entry name" value="C2 DOMAIN-CONTAINING PROTEIN 5"/>
    <property type="match status" value="1"/>
</dbReference>
<dbReference type="GO" id="GO:0005886">
    <property type="term" value="C:plasma membrane"/>
    <property type="evidence" value="ECO:0007669"/>
    <property type="project" value="TreeGrafter"/>
</dbReference>
<feature type="domain" description="C2" evidence="2">
    <location>
        <begin position="2"/>
        <end position="51"/>
    </location>
</feature>
<name>A0A3P6H5W5_MESCO</name>
<dbReference type="GO" id="GO:0031340">
    <property type="term" value="P:positive regulation of vesicle fusion"/>
    <property type="evidence" value="ECO:0007669"/>
    <property type="project" value="TreeGrafter"/>
</dbReference>
<evidence type="ECO:0000313" key="3">
    <source>
        <dbReference type="EMBL" id="VDD82922.1"/>
    </source>
</evidence>
<accession>A0A3P6H5W5</accession>
<gene>
    <name evidence="3" type="ORF">MCOS_LOCUS8925</name>
</gene>
<protein>
    <recommendedName>
        <fullName evidence="2">C2 domain-containing protein</fullName>
    </recommendedName>
</protein>
<evidence type="ECO:0000256" key="1">
    <source>
        <dbReference type="SAM" id="MobiDB-lite"/>
    </source>
</evidence>
<dbReference type="OrthoDB" id="419768at2759"/>
<proteinExistence type="predicted"/>
<dbReference type="GO" id="GO:0090314">
    <property type="term" value="P:positive regulation of protein targeting to membrane"/>
    <property type="evidence" value="ECO:0007669"/>
    <property type="project" value="TreeGrafter"/>
</dbReference>
<keyword evidence="4" id="KW-1185">Reference proteome</keyword>
<dbReference type="PANTHER" id="PTHR37412">
    <property type="entry name" value="C2 DOMAIN-CONTAINING PROTEIN 5"/>
    <property type="match status" value="1"/>
</dbReference>
<feature type="region of interest" description="Disordered" evidence="1">
    <location>
        <begin position="66"/>
        <end position="87"/>
    </location>
</feature>
<dbReference type="GO" id="GO:0005509">
    <property type="term" value="F:calcium ion binding"/>
    <property type="evidence" value="ECO:0007669"/>
    <property type="project" value="TreeGrafter"/>
</dbReference>
<dbReference type="STRING" id="53468.A0A3P6H5W5"/>
<dbReference type="InterPro" id="IPR038983">
    <property type="entry name" value="C2CD5"/>
</dbReference>
<sequence length="219" mass="24228">MRAAWWLELRSEALTHMQNVGCDALIGYREECAIYEDVCVLSVYATSVKLNQMWIHATAIPQQASARLSTPSTSSASKEGSTSGGVSAFQATREHGAEVSEDNLNVPNLDGDAKFSPLNCVRPQLSFVMRENFECGPITHETVHHARQTPFIRGNCHYPYFRADCSIFHIPSINQALPSNKYMRCRVCLTASVPEFLISSTEFPPELPVMGSPSFIQVG</sequence>
<dbReference type="GO" id="GO:0005544">
    <property type="term" value="F:calcium-dependent phospholipid binding"/>
    <property type="evidence" value="ECO:0007669"/>
    <property type="project" value="InterPro"/>
</dbReference>
<dbReference type="GO" id="GO:0072659">
    <property type="term" value="P:protein localization to plasma membrane"/>
    <property type="evidence" value="ECO:0007669"/>
    <property type="project" value="TreeGrafter"/>
</dbReference>
<dbReference type="GO" id="GO:0010828">
    <property type="term" value="P:positive regulation of D-glucose transmembrane transport"/>
    <property type="evidence" value="ECO:0007669"/>
    <property type="project" value="TreeGrafter"/>
</dbReference>
<dbReference type="EMBL" id="UXSR01005599">
    <property type="protein sequence ID" value="VDD82922.1"/>
    <property type="molecule type" value="Genomic_DNA"/>
</dbReference>
<evidence type="ECO:0000313" key="4">
    <source>
        <dbReference type="Proteomes" id="UP000267029"/>
    </source>
</evidence>
<reference evidence="3 4" key="1">
    <citation type="submission" date="2018-10" db="EMBL/GenBank/DDBJ databases">
        <authorList>
            <consortium name="Pathogen Informatics"/>
        </authorList>
    </citation>
    <scope>NUCLEOTIDE SEQUENCE [LARGE SCALE GENOMIC DNA]</scope>
</reference>